<dbReference type="EMBL" id="JH795864">
    <property type="protein sequence ID" value="EJU01390.1"/>
    <property type="molecule type" value="Genomic_DNA"/>
</dbReference>
<name>M5FZS3_DACPD</name>
<dbReference type="GO" id="GO:0016491">
    <property type="term" value="F:oxidoreductase activity"/>
    <property type="evidence" value="ECO:0007669"/>
    <property type="project" value="UniProtKB-KW"/>
</dbReference>
<dbReference type="STRING" id="1858805.M5FZS3"/>
<dbReference type="PANTHER" id="PTHR42748:SF30">
    <property type="entry name" value="NMRA-LIKE DOMAIN-CONTAINING PROTEIN"/>
    <property type="match status" value="1"/>
</dbReference>
<organism evidence="5 6">
    <name type="scientific">Dacryopinax primogenitus (strain DJM 731)</name>
    <name type="common">Brown rot fungus</name>
    <dbReference type="NCBI Taxonomy" id="1858805"/>
    <lineage>
        <taxon>Eukaryota</taxon>
        <taxon>Fungi</taxon>
        <taxon>Dikarya</taxon>
        <taxon>Basidiomycota</taxon>
        <taxon>Agaricomycotina</taxon>
        <taxon>Dacrymycetes</taxon>
        <taxon>Dacrymycetales</taxon>
        <taxon>Dacrymycetaceae</taxon>
        <taxon>Dacryopinax</taxon>
    </lineage>
</organism>
<dbReference type="GO" id="GO:0005634">
    <property type="term" value="C:nucleus"/>
    <property type="evidence" value="ECO:0007669"/>
    <property type="project" value="TreeGrafter"/>
</dbReference>
<keyword evidence="2" id="KW-0521">NADP</keyword>
<dbReference type="Gene3D" id="3.90.25.10">
    <property type="entry name" value="UDP-galactose 4-epimerase, domain 1"/>
    <property type="match status" value="1"/>
</dbReference>
<keyword evidence="3" id="KW-0560">Oxidoreductase</keyword>
<dbReference type="SUPFAM" id="SSF51735">
    <property type="entry name" value="NAD(P)-binding Rossmann-fold domains"/>
    <property type="match status" value="1"/>
</dbReference>
<evidence type="ECO:0000256" key="1">
    <source>
        <dbReference type="ARBA" id="ARBA00006328"/>
    </source>
</evidence>
<dbReference type="Pfam" id="PF05368">
    <property type="entry name" value="NmrA"/>
    <property type="match status" value="1"/>
</dbReference>
<reference evidence="5 6" key="1">
    <citation type="journal article" date="2012" name="Science">
        <title>The Paleozoic origin of enzymatic lignin decomposition reconstructed from 31 fungal genomes.</title>
        <authorList>
            <person name="Floudas D."/>
            <person name="Binder M."/>
            <person name="Riley R."/>
            <person name="Barry K."/>
            <person name="Blanchette R.A."/>
            <person name="Henrissat B."/>
            <person name="Martinez A.T."/>
            <person name="Otillar R."/>
            <person name="Spatafora J.W."/>
            <person name="Yadav J.S."/>
            <person name="Aerts A."/>
            <person name="Benoit I."/>
            <person name="Boyd A."/>
            <person name="Carlson A."/>
            <person name="Copeland A."/>
            <person name="Coutinho P.M."/>
            <person name="de Vries R.P."/>
            <person name="Ferreira P."/>
            <person name="Findley K."/>
            <person name="Foster B."/>
            <person name="Gaskell J."/>
            <person name="Glotzer D."/>
            <person name="Gorecki P."/>
            <person name="Heitman J."/>
            <person name="Hesse C."/>
            <person name="Hori C."/>
            <person name="Igarashi K."/>
            <person name="Jurgens J.A."/>
            <person name="Kallen N."/>
            <person name="Kersten P."/>
            <person name="Kohler A."/>
            <person name="Kuees U."/>
            <person name="Kumar T.K.A."/>
            <person name="Kuo A."/>
            <person name="LaButti K."/>
            <person name="Larrondo L.F."/>
            <person name="Lindquist E."/>
            <person name="Ling A."/>
            <person name="Lombard V."/>
            <person name="Lucas S."/>
            <person name="Lundell T."/>
            <person name="Martin R."/>
            <person name="McLaughlin D.J."/>
            <person name="Morgenstern I."/>
            <person name="Morin E."/>
            <person name="Murat C."/>
            <person name="Nagy L.G."/>
            <person name="Nolan M."/>
            <person name="Ohm R.A."/>
            <person name="Patyshakuliyeva A."/>
            <person name="Rokas A."/>
            <person name="Ruiz-Duenas F.J."/>
            <person name="Sabat G."/>
            <person name="Salamov A."/>
            <person name="Samejima M."/>
            <person name="Schmutz J."/>
            <person name="Slot J.C."/>
            <person name="St John F."/>
            <person name="Stenlid J."/>
            <person name="Sun H."/>
            <person name="Sun S."/>
            <person name="Syed K."/>
            <person name="Tsang A."/>
            <person name="Wiebenga A."/>
            <person name="Young D."/>
            <person name="Pisabarro A."/>
            <person name="Eastwood D.C."/>
            <person name="Martin F."/>
            <person name="Cullen D."/>
            <person name="Grigoriev I.V."/>
            <person name="Hibbett D.S."/>
        </authorList>
    </citation>
    <scope>NUCLEOTIDE SEQUENCE [LARGE SCALE GENOMIC DNA]</scope>
    <source>
        <strain evidence="5 6">DJM-731 SS1</strain>
    </source>
</reference>
<dbReference type="PANTHER" id="PTHR42748">
    <property type="entry name" value="NITROGEN METABOLITE REPRESSION PROTEIN NMRA FAMILY MEMBER"/>
    <property type="match status" value="1"/>
</dbReference>
<accession>M5FZS3</accession>
<evidence type="ECO:0000259" key="4">
    <source>
        <dbReference type="Pfam" id="PF05368"/>
    </source>
</evidence>
<dbReference type="RefSeq" id="XP_040628287.1">
    <property type="nucleotide sequence ID" value="XM_040771164.1"/>
</dbReference>
<keyword evidence="6" id="KW-1185">Reference proteome</keyword>
<dbReference type="InterPro" id="IPR008030">
    <property type="entry name" value="NmrA-like"/>
</dbReference>
<feature type="domain" description="NmrA-like" evidence="4">
    <location>
        <begin position="3"/>
        <end position="273"/>
    </location>
</feature>
<proteinExistence type="inferred from homology"/>
<evidence type="ECO:0000256" key="2">
    <source>
        <dbReference type="ARBA" id="ARBA00022857"/>
    </source>
</evidence>
<evidence type="ECO:0000256" key="3">
    <source>
        <dbReference type="ARBA" id="ARBA00023002"/>
    </source>
</evidence>
<dbReference type="AlphaFoldDB" id="M5FZS3"/>
<sequence length="303" mass="33194">MANKLVVVLGATGHQGGSVVTALLNHGGYSIRGLTRNTESLPAKDLAAKGVEMVQASLIDKSSLVAAFRGAYAKVYAITLPFTGVNEDVMGRNIVDACRANNVPLLVLSSLPSSLEVSNGKFNVQLMEEKCRVPAYASEVGQPTVVFYLGAFCENLLQHMGRSQLQPVSADRTKWQIFYPIVPASVPQPLSYISADVGPSALAVIDRWEDPAARERLTKAPIVVCSFMITGEEMEQTIARVTGKEVKYVPIQVPEPMKTMFDFCAEVWYPDELPPPVLKDLGVKFHTFEDYVREEVVPFMAKQ</sequence>
<dbReference type="Proteomes" id="UP000030653">
    <property type="component" value="Unassembled WGS sequence"/>
</dbReference>
<evidence type="ECO:0000313" key="6">
    <source>
        <dbReference type="Proteomes" id="UP000030653"/>
    </source>
</evidence>
<evidence type="ECO:0000313" key="5">
    <source>
        <dbReference type="EMBL" id="EJU01390.1"/>
    </source>
</evidence>
<dbReference type="HOGENOM" id="CLU_007383_8_2_1"/>
<dbReference type="InterPro" id="IPR051164">
    <property type="entry name" value="NmrA-like_oxidored"/>
</dbReference>
<dbReference type="GeneID" id="63686226"/>
<dbReference type="InterPro" id="IPR036291">
    <property type="entry name" value="NAD(P)-bd_dom_sf"/>
</dbReference>
<protein>
    <submittedName>
        <fullName evidence="5">NADP-binding protein</fullName>
    </submittedName>
</protein>
<dbReference type="OrthoDB" id="3358371at2759"/>
<dbReference type="Gene3D" id="3.40.50.720">
    <property type="entry name" value="NAD(P)-binding Rossmann-like Domain"/>
    <property type="match status" value="1"/>
</dbReference>
<gene>
    <name evidence="5" type="ORF">DACRYDRAFT_16105</name>
</gene>
<comment type="similarity">
    <text evidence="1">Belongs to the NmrA-type oxidoreductase family.</text>
</comment>